<reference evidence="2 3" key="1">
    <citation type="submission" date="2019-06" db="EMBL/GenBank/DDBJ databases">
        <title>Sequencing the genomes of 1000 actinobacteria strains.</title>
        <authorList>
            <person name="Klenk H.-P."/>
        </authorList>
    </citation>
    <scope>NUCLEOTIDE SEQUENCE [LARGE SCALE GENOMIC DNA]</scope>
    <source>
        <strain evidence="2 3">DSM 102200</strain>
    </source>
</reference>
<keyword evidence="1" id="KW-1133">Transmembrane helix</keyword>
<dbReference type="RefSeq" id="WP_141954486.1">
    <property type="nucleotide sequence ID" value="NZ_VFOZ01000001.1"/>
</dbReference>
<gene>
    <name evidence="2" type="ORF">FB559_1410</name>
</gene>
<accession>A0A543CFM0</accession>
<proteinExistence type="predicted"/>
<keyword evidence="1" id="KW-0812">Transmembrane</keyword>
<organism evidence="2 3">
    <name type="scientific">Actinoallomurus bryophytorum</name>
    <dbReference type="NCBI Taxonomy" id="1490222"/>
    <lineage>
        <taxon>Bacteria</taxon>
        <taxon>Bacillati</taxon>
        <taxon>Actinomycetota</taxon>
        <taxon>Actinomycetes</taxon>
        <taxon>Streptosporangiales</taxon>
        <taxon>Thermomonosporaceae</taxon>
        <taxon>Actinoallomurus</taxon>
    </lineage>
</organism>
<evidence type="ECO:0000313" key="2">
    <source>
        <dbReference type="EMBL" id="TQL95898.1"/>
    </source>
</evidence>
<keyword evidence="1" id="KW-0472">Membrane</keyword>
<sequence>MLIFGLIIGIALCLQGVSALASFFRWRRLPIKSTTRQLAGVAYLCLGGMFILSAFWHQFYIGVFVALVALIVIQRKIIIQRRVASNSDR</sequence>
<keyword evidence="3" id="KW-1185">Reference proteome</keyword>
<dbReference type="Proteomes" id="UP000316096">
    <property type="component" value="Unassembled WGS sequence"/>
</dbReference>
<comment type="caution">
    <text evidence="2">The sequence shown here is derived from an EMBL/GenBank/DDBJ whole genome shotgun (WGS) entry which is preliminary data.</text>
</comment>
<name>A0A543CFM0_9ACTN</name>
<evidence type="ECO:0000256" key="1">
    <source>
        <dbReference type="SAM" id="Phobius"/>
    </source>
</evidence>
<dbReference type="EMBL" id="VFOZ01000001">
    <property type="protein sequence ID" value="TQL95898.1"/>
    <property type="molecule type" value="Genomic_DNA"/>
</dbReference>
<evidence type="ECO:0000313" key="3">
    <source>
        <dbReference type="Proteomes" id="UP000316096"/>
    </source>
</evidence>
<protein>
    <submittedName>
        <fullName evidence="2">Uncharacterized protein</fullName>
    </submittedName>
</protein>
<feature type="transmembrane region" description="Helical" evidence="1">
    <location>
        <begin position="61"/>
        <end position="79"/>
    </location>
</feature>
<dbReference type="AlphaFoldDB" id="A0A543CFM0"/>
<feature type="transmembrane region" description="Helical" evidence="1">
    <location>
        <begin position="6"/>
        <end position="26"/>
    </location>
</feature>
<feature type="transmembrane region" description="Helical" evidence="1">
    <location>
        <begin position="38"/>
        <end position="55"/>
    </location>
</feature>